<dbReference type="EMBL" id="AP024590">
    <property type="protein sequence ID" value="BCU54955.1"/>
    <property type="molecule type" value="Genomic_DNA"/>
</dbReference>
<dbReference type="PROSITE" id="PS51186">
    <property type="entry name" value="GNAT"/>
    <property type="match status" value="1"/>
</dbReference>
<accession>A0AA86IRC2</accession>
<dbReference type="Proteomes" id="UP000682928">
    <property type="component" value="Chromosome"/>
</dbReference>
<organism evidence="2 3">
    <name type="scientific">Enterobacter kobei</name>
    <dbReference type="NCBI Taxonomy" id="208224"/>
    <lineage>
        <taxon>Bacteria</taxon>
        <taxon>Pseudomonadati</taxon>
        <taxon>Pseudomonadota</taxon>
        <taxon>Gammaproteobacteria</taxon>
        <taxon>Enterobacterales</taxon>
        <taxon>Enterobacteriaceae</taxon>
        <taxon>Enterobacter</taxon>
        <taxon>Enterobacter cloacae complex</taxon>
    </lineage>
</organism>
<evidence type="ECO:0000259" key="1">
    <source>
        <dbReference type="PROSITE" id="PS51186"/>
    </source>
</evidence>
<feature type="domain" description="N-acetyltransferase" evidence="1">
    <location>
        <begin position="21"/>
        <end position="170"/>
    </location>
</feature>
<dbReference type="RefSeq" id="WP_088219091.1">
    <property type="nucleotide sequence ID" value="NZ_AP024590.1"/>
</dbReference>
<gene>
    <name evidence="2" type="ORF">ENKO_15490</name>
</gene>
<dbReference type="InterPro" id="IPR016181">
    <property type="entry name" value="Acyl_CoA_acyltransferase"/>
</dbReference>
<protein>
    <recommendedName>
        <fullName evidence="1">N-acetyltransferase domain-containing protein</fullName>
    </recommendedName>
</protein>
<dbReference type="SUPFAM" id="SSF55729">
    <property type="entry name" value="Acyl-CoA N-acyltransferases (Nat)"/>
    <property type="match status" value="1"/>
</dbReference>
<dbReference type="Gene3D" id="3.40.630.30">
    <property type="match status" value="1"/>
</dbReference>
<dbReference type="PANTHER" id="PTHR43415:SF3">
    <property type="entry name" value="GNAT-FAMILY ACETYLTRANSFERASE"/>
    <property type="match status" value="1"/>
</dbReference>
<evidence type="ECO:0000313" key="2">
    <source>
        <dbReference type="EMBL" id="BCU54955.1"/>
    </source>
</evidence>
<dbReference type="AlphaFoldDB" id="A0AA86IRC2"/>
<evidence type="ECO:0000313" key="3">
    <source>
        <dbReference type="Proteomes" id="UP000682928"/>
    </source>
</evidence>
<proteinExistence type="predicted"/>
<dbReference type="PANTHER" id="PTHR43415">
    <property type="entry name" value="SPERMIDINE N(1)-ACETYLTRANSFERASE"/>
    <property type="match status" value="1"/>
</dbReference>
<name>A0AA86IRC2_9ENTR</name>
<dbReference type="GO" id="GO:0016747">
    <property type="term" value="F:acyltransferase activity, transferring groups other than amino-acyl groups"/>
    <property type="evidence" value="ECO:0007669"/>
    <property type="project" value="InterPro"/>
</dbReference>
<dbReference type="InterPro" id="IPR000182">
    <property type="entry name" value="GNAT_dom"/>
</dbReference>
<dbReference type="Pfam" id="PF13302">
    <property type="entry name" value="Acetyltransf_3"/>
    <property type="match status" value="1"/>
</dbReference>
<reference evidence="2" key="1">
    <citation type="submission" date="2021-04" db="EMBL/GenBank/DDBJ databases">
        <title>Difference and commonality of drug resistance evolution in various bacteria. and drug sensitivity profiles.</title>
        <authorList>
            <person name="Maeda T."/>
            <person name="Shibai A."/>
            <person name="Kawada K."/>
            <person name="Kotani H."/>
            <person name="Tarusawa Y."/>
            <person name="Tanabe K."/>
            <person name="Furusawa C."/>
        </authorList>
    </citation>
    <scope>NUCLEOTIDE SEQUENCE</scope>
    <source>
        <strain evidence="2">JCM 8580</strain>
    </source>
</reference>
<sequence length="189" mass="21829">MINKITVPAIHQAVSIVGRTIKLRNVKPDDADFIVNLRTNEKKGRFISSTSQDISEQKQWIERYLSSQGQAYFIIEDFTGHPYGTVRMYDQQENSFCWGSWVISGEAPSHFAIESALLIYQYALSLGFERAHFDVRKGNFSVIKFHERFGAERTGETEMDVYYSISKENILSALKKFKKYLPEQVLINK</sequence>